<dbReference type="FunFam" id="3.40.50.300:FF:000013">
    <property type="entry name" value="PhoH family ATPase"/>
    <property type="match status" value="1"/>
</dbReference>
<dbReference type="Proteomes" id="UP000190626">
    <property type="component" value="Unassembled WGS sequence"/>
</dbReference>
<evidence type="ECO:0000259" key="4">
    <source>
        <dbReference type="SMART" id="SM00670"/>
    </source>
</evidence>
<keyword evidence="6" id="KW-1185">Reference proteome</keyword>
<dbReference type="GO" id="GO:0005524">
    <property type="term" value="F:ATP binding"/>
    <property type="evidence" value="ECO:0007669"/>
    <property type="project" value="UniProtKB-KW"/>
</dbReference>
<dbReference type="SUPFAM" id="SSF52540">
    <property type="entry name" value="P-loop containing nucleoside triphosphate hydrolases"/>
    <property type="match status" value="1"/>
</dbReference>
<evidence type="ECO:0000256" key="1">
    <source>
        <dbReference type="ARBA" id="ARBA00022741"/>
    </source>
</evidence>
<evidence type="ECO:0000313" key="6">
    <source>
        <dbReference type="Proteomes" id="UP000190626"/>
    </source>
</evidence>
<dbReference type="CDD" id="cd09883">
    <property type="entry name" value="PIN_VapC_PhoHL-ATPase"/>
    <property type="match status" value="1"/>
</dbReference>
<proteinExistence type="inferred from homology"/>
<dbReference type="Pfam" id="PF13638">
    <property type="entry name" value="PIN_4"/>
    <property type="match status" value="1"/>
</dbReference>
<comment type="caution">
    <text evidence="5">The sequence shown here is derived from an EMBL/GenBank/DDBJ whole genome shotgun (WGS) entry which is preliminary data.</text>
</comment>
<feature type="domain" description="PIN" evidence="4">
    <location>
        <begin position="4"/>
        <end position="131"/>
    </location>
</feature>
<name>A0A1V4HS93_9BACL</name>
<organism evidence="5 6">
    <name type="scientific">Paenibacillus ferrarius</name>
    <dbReference type="NCBI Taxonomy" id="1469647"/>
    <lineage>
        <taxon>Bacteria</taxon>
        <taxon>Bacillati</taxon>
        <taxon>Bacillota</taxon>
        <taxon>Bacilli</taxon>
        <taxon>Bacillales</taxon>
        <taxon>Paenibacillaceae</taxon>
        <taxon>Paenibacillus</taxon>
    </lineage>
</organism>
<dbReference type="InterPro" id="IPR027417">
    <property type="entry name" value="P-loop_NTPase"/>
</dbReference>
<dbReference type="OrthoDB" id="9773137at2"/>
<evidence type="ECO:0000256" key="2">
    <source>
        <dbReference type="ARBA" id="ARBA00022840"/>
    </source>
</evidence>
<evidence type="ECO:0000256" key="3">
    <source>
        <dbReference type="ARBA" id="ARBA00046345"/>
    </source>
</evidence>
<dbReference type="EMBL" id="MBTG01000001">
    <property type="protein sequence ID" value="OPH61736.1"/>
    <property type="molecule type" value="Genomic_DNA"/>
</dbReference>
<dbReference type="AlphaFoldDB" id="A0A1V4HS93"/>
<dbReference type="InterPro" id="IPR051451">
    <property type="entry name" value="PhoH2-like"/>
</dbReference>
<comment type="similarity">
    <text evidence="3">In the N-terminal section; belongs to the PINc/VapC protein family.</text>
</comment>
<dbReference type="Gene3D" id="3.40.50.1010">
    <property type="entry name" value="5'-nuclease"/>
    <property type="match status" value="1"/>
</dbReference>
<dbReference type="STRING" id="1469647.BC351_00400"/>
<keyword evidence="2" id="KW-0067">ATP-binding</keyword>
<dbReference type="InterPro" id="IPR003714">
    <property type="entry name" value="PhoH"/>
</dbReference>
<keyword evidence="1" id="KW-0547">Nucleotide-binding</keyword>
<dbReference type="Pfam" id="PF02562">
    <property type="entry name" value="PhoH"/>
    <property type="match status" value="1"/>
</dbReference>
<dbReference type="Gene3D" id="3.40.50.300">
    <property type="entry name" value="P-loop containing nucleotide triphosphate hydrolases"/>
    <property type="match status" value="1"/>
</dbReference>
<dbReference type="GO" id="GO:0005829">
    <property type="term" value="C:cytosol"/>
    <property type="evidence" value="ECO:0007669"/>
    <property type="project" value="TreeGrafter"/>
</dbReference>
<dbReference type="PANTHER" id="PTHR30473">
    <property type="entry name" value="PROTEIN PHOH"/>
    <property type="match status" value="1"/>
</dbReference>
<dbReference type="RefSeq" id="WP_079408732.1">
    <property type="nucleotide sequence ID" value="NZ_MBTG01000001.1"/>
</dbReference>
<gene>
    <name evidence="5" type="ORF">BC351_00400</name>
</gene>
<dbReference type="InterPro" id="IPR002716">
    <property type="entry name" value="PIN_dom"/>
</dbReference>
<dbReference type="InterPro" id="IPR029060">
    <property type="entry name" value="PIN-like_dom_sf"/>
</dbReference>
<protein>
    <recommendedName>
        <fullName evidence="4">PIN domain-containing protein</fullName>
    </recommendedName>
</protein>
<dbReference type="PANTHER" id="PTHR30473:SF2">
    <property type="entry name" value="PIN DOMAIN-CONTAINING PROTEIN"/>
    <property type="match status" value="1"/>
</dbReference>
<evidence type="ECO:0000313" key="5">
    <source>
        <dbReference type="EMBL" id="OPH61736.1"/>
    </source>
</evidence>
<reference evidence="6" key="1">
    <citation type="submission" date="2016-07" db="EMBL/GenBank/DDBJ databases">
        <authorList>
            <person name="Florea S."/>
            <person name="Webb J.S."/>
            <person name="Jaromczyk J."/>
            <person name="Schardl C.L."/>
        </authorList>
    </citation>
    <scope>NUCLEOTIDE SEQUENCE [LARGE SCALE GENOMIC DNA]</scope>
    <source>
        <strain evidence="6">CY1</strain>
    </source>
</reference>
<accession>A0A1V4HS93</accession>
<dbReference type="SMART" id="SM00670">
    <property type="entry name" value="PINc"/>
    <property type="match status" value="1"/>
</dbReference>
<dbReference type="SUPFAM" id="SSF88723">
    <property type="entry name" value="PIN domain-like"/>
    <property type="match status" value="1"/>
</dbReference>
<sequence length="438" mass="49528">MRRKIYVLDTNVILNDALGMYSFGEHDVVLPSVLLEEVDSKKKLMDGIGLNARHFSRELDKLRERGMLHEGVFLDNGGTLKVVIHKPDSVVFETFLDDKNDNAIIAVAHQLKEDNPDAEVIMVSKDTLVRIKSDIVSVRAEDYQHDKVVSSEDELYKGLSTLYVEDEIIDGFYNDKSVKASKEFKDFPENHSFILKSFDERKSALCRKIKNKLTPLYNYSEKEQVFGINARNVEQRLALELLLDDSVPLVTLSGKAGTGKTLIALAVALKKTLDDRKYTRILVARPVVPMGKDIGYLPGEKEEKLRPWMQPIYDNLEHLFNCKSEAELNKTLTGYEDVIKVEALTYIRGRSIPNQFIIIDEAQNLNKHEVKTIATRIGEGSKIVLLGDPDQIDSPYLDKFSNGLTHIIETMKEVKEAGHMTLSKGERSTLAQLCADML</sequence>